<gene>
    <name evidence="2" type="ORF">LCGC14_2312210</name>
</gene>
<dbReference type="AlphaFoldDB" id="A0A0F9EXS3"/>
<feature type="compositionally biased region" description="Basic and acidic residues" evidence="1">
    <location>
        <begin position="32"/>
        <end position="42"/>
    </location>
</feature>
<organism evidence="2">
    <name type="scientific">marine sediment metagenome</name>
    <dbReference type="NCBI Taxonomy" id="412755"/>
    <lineage>
        <taxon>unclassified sequences</taxon>
        <taxon>metagenomes</taxon>
        <taxon>ecological metagenomes</taxon>
    </lineage>
</organism>
<sequence>KKRDINKSKATRVRHKIKLKPHKVKDKRLMENKIIKQEEQNDRQQTIRNSNNQRQVI</sequence>
<comment type="caution">
    <text evidence="2">The sequence shown here is derived from an EMBL/GenBank/DDBJ whole genome shotgun (WGS) entry which is preliminary data.</text>
</comment>
<evidence type="ECO:0000256" key="1">
    <source>
        <dbReference type="SAM" id="MobiDB-lite"/>
    </source>
</evidence>
<proteinExistence type="predicted"/>
<reference evidence="2" key="1">
    <citation type="journal article" date="2015" name="Nature">
        <title>Complex archaea that bridge the gap between prokaryotes and eukaryotes.</title>
        <authorList>
            <person name="Spang A."/>
            <person name="Saw J.H."/>
            <person name="Jorgensen S.L."/>
            <person name="Zaremba-Niedzwiedzka K."/>
            <person name="Martijn J."/>
            <person name="Lind A.E."/>
            <person name="van Eijk R."/>
            <person name="Schleper C."/>
            <person name="Guy L."/>
            <person name="Ettema T.J."/>
        </authorList>
    </citation>
    <scope>NUCLEOTIDE SEQUENCE</scope>
</reference>
<dbReference type="EMBL" id="LAZR01032842">
    <property type="protein sequence ID" value="KKL49770.1"/>
    <property type="molecule type" value="Genomic_DNA"/>
</dbReference>
<accession>A0A0F9EXS3</accession>
<evidence type="ECO:0000313" key="2">
    <source>
        <dbReference type="EMBL" id="KKL49770.1"/>
    </source>
</evidence>
<feature type="region of interest" description="Disordered" evidence="1">
    <location>
        <begin position="32"/>
        <end position="57"/>
    </location>
</feature>
<feature type="non-terminal residue" evidence="2">
    <location>
        <position position="1"/>
    </location>
</feature>
<protein>
    <submittedName>
        <fullName evidence="2">Uncharacterized protein</fullName>
    </submittedName>
</protein>
<feature type="compositionally biased region" description="Polar residues" evidence="1">
    <location>
        <begin position="43"/>
        <end position="57"/>
    </location>
</feature>
<name>A0A0F9EXS3_9ZZZZ</name>